<comment type="caution">
    <text evidence="2">The sequence shown here is derived from an EMBL/GenBank/DDBJ whole genome shotgun (WGS) entry which is preliminary data.</text>
</comment>
<dbReference type="InterPro" id="IPR044060">
    <property type="entry name" value="Bacterial_rp_domain"/>
</dbReference>
<dbReference type="SMART" id="SM00089">
    <property type="entry name" value="PKD"/>
    <property type="match status" value="2"/>
</dbReference>
<sequence length="428" mass="44184">MQGRVVITKTSPTNSVATFEDSVPVNVMTPPGASCTPSTQTVATGQSVTVIGSPSGEAPVSCSYAGGGTPATSASCSPFTTTYNTTGTKTITFTVNAANGPASCQSTVNVVATVPPDATLYTAIGTTTPYTRSLSGDDPINNVDASLAANILSGCGSSADANINKCSVRYRLDCTRNGTWEGDFTYSNVSNEPKGYLFDNTCSYSGAGTYYLRGQITVTKNSDPTAVKVVTEDIPIFVVDPNDPNNNASASCDPSSISIQTNQQVTIDGNVGGNGPTCSWSGGGTPATSNSCSPFQTTFTSSAGSPRTITLNVTAANGSTAQCTANVTVTDPPPVDIFPLDAVRNGQGTITSDIPGINCGGTCRGNYDEGTTVVLTAMPADGWSFIEWEWDDTPPGCSSVLNNTCTVEVNGPREVTAKFRPNTLYEEF</sequence>
<gene>
    <name evidence="2" type="ORF">COU08_01985</name>
</gene>
<proteinExistence type="predicted"/>
<feature type="domain" description="PKD/Chitinase" evidence="1">
    <location>
        <begin position="27"/>
        <end position="113"/>
    </location>
</feature>
<dbReference type="SUPFAM" id="SSF49299">
    <property type="entry name" value="PKD domain"/>
    <property type="match status" value="1"/>
</dbReference>
<evidence type="ECO:0000313" key="2">
    <source>
        <dbReference type="EMBL" id="PIT92529.1"/>
    </source>
</evidence>
<dbReference type="AlphaFoldDB" id="A0A2M6WID3"/>
<evidence type="ECO:0000259" key="1">
    <source>
        <dbReference type="SMART" id="SM00089"/>
    </source>
</evidence>
<feature type="domain" description="PKD/Chitinase" evidence="1">
    <location>
        <begin position="249"/>
        <end position="332"/>
    </location>
</feature>
<dbReference type="Pfam" id="PF18998">
    <property type="entry name" value="Flg_new_2"/>
    <property type="match status" value="1"/>
</dbReference>
<reference evidence="3" key="1">
    <citation type="submission" date="2017-09" db="EMBL/GenBank/DDBJ databases">
        <title>Depth-based differentiation of microbial function through sediment-hosted aquifers and enrichment of novel symbionts in the deep terrestrial subsurface.</title>
        <authorList>
            <person name="Probst A.J."/>
            <person name="Ladd B."/>
            <person name="Jarett J.K."/>
            <person name="Geller-Mcgrath D.E."/>
            <person name="Sieber C.M.K."/>
            <person name="Emerson J.B."/>
            <person name="Anantharaman K."/>
            <person name="Thomas B.C."/>
            <person name="Malmstrom R."/>
            <person name="Stieglmeier M."/>
            <person name="Klingl A."/>
            <person name="Woyke T."/>
            <person name="Ryan C.M."/>
            <person name="Banfield J.F."/>
        </authorList>
    </citation>
    <scope>NUCLEOTIDE SEQUENCE [LARGE SCALE GENOMIC DNA]</scope>
</reference>
<dbReference type="InterPro" id="IPR035986">
    <property type="entry name" value="PKD_dom_sf"/>
</dbReference>
<protein>
    <recommendedName>
        <fullName evidence="1">PKD/Chitinase domain-containing protein</fullName>
    </recommendedName>
</protein>
<dbReference type="EMBL" id="PFBA01000016">
    <property type="protein sequence ID" value="PIT92529.1"/>
    <property type="molecule type" value="Genomic_DNA"/>
</dbReference>
<accession>A0A2M6WID3</accession>
<dbReference type="Proteomes" id="UP000228635">
    <property type="component" value="Unassembled WGS sequence"/>
</dbReference>
<organism evidence="2 3">
    <name type="scientific">Candidatus Harrisonbacteria bacterium CG10_big_fil_rev_8_21_14_0_10_42_17</name>
    <dbReference type="NCBI Taxonomy" id="1974584"/>
    <lineage>
        <taxon>Bacteria</taxon>
        <taxon>Candidatus Harrisoniibacteriota</taxon>
    </lineage>
</organism>
<dbReference type="InterPro" id="IPR022409">
    <property type="entry name" value="PKD/Chitinase_dom"/>
</dbReference>
<name>A0A2M6WID3_9BACT</name>
<evidence type="ECO:0000313" key="3">
    <source>
        <dbReference type="Proteomes" id="UP000228635"/>
    </source>
</evidence>